<name>A0A9P4HWR2_9PEZI</name>
<feature type="compositionally biased region" description="Basic residues" evidence="1">
    <location>
        <begin position="484"/>
        <end position="494"/>
    </location>
</feature>
<evidence type="ECO:0000256" key="1">
    <source>
        <dbReference type="SAM" id="MobiDB-lite"/>
    </source>
</evidence>
<evidence type="ECO:0000313" key="3">
    <source>
        <dbReference type="Proteomes" id="UP000799776"/>
    </source>
</evidence>
<comment type="caution">
    <text evidence="2">The sequence shown here is derived from an EMBL/GenBank/DDBJ whole genome shotgun (WGS) entry which is preliminary data.</text>
</comment>
<dbReference type="Proteomes" id="UP000799776">
    <property type="component" value="Unassembled WGS sequence"/>
</dbReference>
<protein>
    <submittedName>
        <fullName evidence="2">Uncharacterized protein</fullName>
    </submittedName>
</protein>
<organism evidence="2 3">
    <name type="scientific">Saccharata proteae CBS 121410</name>
    <dbReference type="NCBI Taxonomy" id="1314787"/>
    <lineage>
        <taxon>Eukaryota</taxon>
        <taxon>Fungi</taxon>
        <taxon>Dikarya</taxon>
        <taxon>Ascomycota</taxon>
        <taxon>Pezizomycotina</taxon>
        <taxon>Dothideomycetes</taxon>
        <taxon>Dothideomycetes incertae sedis</taxon>
        <taxon>Botryosphaeriales</taxon>
        <taxon>Saccharataceae</taxon>
        <taxon>Saccharata</taxon>
    </lineage>
</organism>
<feature type="region of interest" description="Disordered" evidence="1">
    <location>
        <begin position="307"/>
        <end position="328"/>
    </location>
</feature>
<dbReference type="OrthoDB" id="3944830at2759"/>
<dbReference type="EMBL" id="ML978720">
    <property type="protein sequence ID" value="KAF2087424.1"/>
    <property type="molecule type" value="Genomic_DNA"/>
</dbReference>
<feature type="region of interest" description="Disordered" evidence="1">
    <location>
        <begin position="440"/>
        <end position="507"/>
    </location>
</feature>
<feature type="compositionally biased region" description="Polar residues" evidence="1">
    <location>
        <begin position="17"/>
        <end position="45"/>
    </location>
</feature>
<feature type="compositionally biased region" description="Basic and acidic residues" evidence="1">
    <location>
        <begin position="454"/>
        <end position="480"/>
    </location>
</feature>
<accession>A0A9P4HWR2</accession>
<reference evidence="2" key="1">
    <citation type="journal article" date="2020" name="Stud. Mycol.">
        <title>101 Dothideomycetes genomes: a test case for predicting lifestyles and emergence of pathogens.</title>
        <authorList>
            <person name="Haridas S."/>
            <person name="Albert R."/>
            <person name="Binder M."/>
            <person name="Bloem J."/>
            <person name="Labutti K."/>
            <person name="Salamov A."/>
            <person name="Andreopoulos B."/>
            <person name="Baker S."/>
            <person name="Barry K."/>
            <person name="Bills G."/>
            <person name="Bluhm B."/>
            <person name="Cannon C."/>
            <person name="Castanera R."/>
            <person name="Culley D."/>
            <person name="Daum C."/>
            <person name="Ezra D."/>
            <person name="Gonzalez J."/>
            <person name="Henrissat B."/>
            <person name="Kuo A."/>
            <person name="Liang C."/>
            <person name="Lipzen A."/>
            <person name="Lutzoni F."/>
            <person name="Magnuson J."/>
            <person name="Mondo S."/>
            <person name="Nolan M."/>
            <person name="Ohm R."/>
            <person name="Pangilinan J."/>
            <person name="Park H.-J."/>
            <person name="Ramirez L."/>
            <person name="Alfaro M."/>
            <person name="Sun H."/>
            <person name="Tritt A."/>
            <person name="Yoshinaga Y."/>
            <person name="Zwiers L.-H."/>
            <person name="Turgeon B."/>
            <person name="Goodwin S."/>
            <person name="Spatafora J."/>
            <person name="Crous P."/>
            <person name="Grigoriev I."/>
        </authorList>
    </citation>
    <scope>NUCLEOTIDE SEQUENCE</scope>
    <source>
        <strain evidence="2">CBS 121410</strain>
    </source>
</reference>
<sequence length="507" mass="57842">MAMAAISSLDAELARNGNGTDQQMTDLPNDAASTPKSASVAPSVSEANKRATITLMFGDEERPDNYNIASRDLEKLPQSALDRILASSHVIGGPDRKIYQYEDYSCSEMLLALKKYLRKGDWYPPTRETFPQASDAEGNNFTWFEADDGIRTKAVGSTDASHGTFLKEVRMYSFTVNLCYPELRKFVANKICNMYPIFVREALVLLDQVYHSAFELKDESLEDRQMYETIMDSVQKHRAELIRLPKFLNLLRKSISHEPLGRMLLDFYIDATSDKYADALRAPNPVKMEPNGSEHDKADKAEQNGLHLNKEVVQPPTNPVENRHMTPASRPEPLCYQLPALVEALENLHLMVAVKPGFGTLIRGHSRNYSRNNDFRYQENELLIYLDDGKLGKNNFIVQNARGEIGDIVGRNLHPVPPHLHVTDHFVPVHCGRPLNDRPLIDRFSTDNPPVHRPSIDHPLSDRPLIDRFDREQRMNEHFSPRTTRGRSRSRSPRRPPAYENPHPYRY</sequence>
<feature type="region of interest" description="Disordered" evidence="1">
    <location>
        <begin position="16"/>
        <end position="45"/>
    </location>
</feature>
<evidence type="ECO:0000313" key="2">
    <source>
        <dbReference type="EMBL" id="KAF2087424.1"/>
    </source>
</evidence>
<dbReference type="AlphaFoldDB" id="A0A9P4HWR2"/>
<proteinExistence type="predicted"/>
<keyword evidence="3" id="KW-1185">Reference proteome</keyword>
<gene>
    <name evidence="2" type="ORF">K490DRAFT_65811</name>
</gene>